<evidence type="ECO:0000256" key="1">
    <source>
        <dbReference type="SAM" id="MobiDB-lite"/>
    </source>
</evidence>
<proteinExistence type="predicted"/>
<gene>
    <name evidence="2" type="ORF">JK361_06620</name>
</gene>
<feature type="compositionally biased region" description="Low complexity" evidence="1">
    <location>
        <begin position="127"/>
        <end position="140"/>
    </location>
</feature>
<protein>
    <submittedName>
        <fullName evidence="2">Uncharacterized protein</fullName>
    </submittedName>
</protein>
<feature type="region of interest" description="Disordered" evidence="1">
    <location>
        <begin position="265"/>
        <end position="289"/>
    </location>
</feature>
<accession>A0ABS1NVY6</accession>
<dbReference type="Proteomes" id="UP000621386">
    <property type="component" value="Unassembled WGS sequence"/>
</dbReference>
<organism evidence="2 3">
    <name type="scientific">Streptomyces musisoli</name>
    <dbReference type="NCBI Taxonomy" id="2802280"/>
    <lineage>
        <taxon>Bacteria</taxon>
        <taxon>Bacillati</taxon>
        <taxon>Actinomycetota</taxon>
        <taxon>Actinomycetes</taxon>
        <taxon>Kitasatosporales</taxon>
        <taxon>Streptomycetaceae</taxon>
        <taxon>Streptomyces</taxon>
    </lineage>
</organism>
<feature type="compositionally biased region" description="Basic and acidic residues" evidence="1">
    <location>
        <begin position="39"/>
        <end position="49"/>
    </location>
</feature>
<dbReference type="RefSeq" id="WP_201814706.1">
    <property type="nucleotide sequence ID" value="NZ_JAERRH010000002.1"/>
</dbReference>
<dbReference type="EMBL" id="JAERRH010000002">
    <property type="protein sequence ID" value="MBL1104282.1"/>
    <property type="molecule type" value="Genomic_DNA"/>
</dbReference>
<name>A0ABS1NVY6_9ACTN</name>
<evidence type="ECO:0000313" key="2">
    <source>
        <dbReference type="EMBL" id="MBL1104282.1"/>
    </source>
</evidence>
<comment type="caution">
    <text evidence="2">The sequence shown here is derived from an EMBL/GenBank/DDBJ whole genome shotgun (WGS) entry which is preliminary data.</text>
</comment>
<sequence>MRTIAISLKGPGFSQGLTEHHPVPQTSRSYVSNCLPGVERPEAGGERAMSHQSENPSDDGIGDTSEQTEEPAPQQPENGGASGGTARWAKAVGAVAALGGFGGLAVLVTSLTGVLAASPDSGRHDTGSPTPTGSPTVTSSAQPVSSVRIERPAARDDDQATVGLCQEFSGRSHLVDGYTLWLAGRVAGETDYTIFGRADVSASTGKWRITAQLGGDGQTGAVFEVVAVPVPETVSEYLLKATDYQSRHLVPHGDGAPVVGLRDAALPPGADRGHSDSVKVRRGDEPGSC</sequence>
<feature type="region of interest" description="Disordered" evidence="1">
    <location>
        <begin position="119"/>
        <end position="158"/>
    </location>
</feature>
<evidence type="ECO:0000313" key="3">
    <source>
        <dbReference type="Proteomes" id="UP000621386"/>
    </source>
</evidence>
<feature type="compositionally biased region" description="Basic and acidic residues" evidence="1">
    <location>
        <begin position="148"/>
        <end position="158"/>
    </location>
</feature>
<feature type="compositionally biased region" description="Basic and acidic residues" evidence="1">
    <location>
        <begin position="271"/>
        <end position="289"/>
    </location>
</feature>
<keyword evidence="3" id="KW-1185">Reference proteome</keyword>
<feature type="compositionally biased region" description="Acidic residues" evidence="1">
    <location>
        <begin position="56"/>
        <end position="69"/>
    </location>
</feature>
<reference evidence="2 3" key="1">
    <citation type="submission" date="2021-01" db="EMBL/GenBank/DDBJ databases">
        <title>WGS of actinomycetes isolated from Thailand.</title>
        <authorList>
            <person name="Thawai C."/>
        </authorList>
    </citation>
    <scope>NUCLEOTIDE SEQUENCE [LARGE SCALE GENOMIC DNA]</scope>
    <source>
        <strain evidence="2 3">CH5-8</strain>
    </source>
</reference>
<feature type="region of interest" description="Disordered" evidence="1">
    <location>
        <begin position="1"/>
        <end position="85"/>
    </location>
</feature>